<evidence type="ECO:0000313" key="2">
    <source>
        <dbReference type="EMBL" id="KAF3565510.1"/>
    </source>
</evidence>
<name>A0ABQ7D198_BRACR</name>
<feature type="compositionally biased region" description="Low complexity" evidence="1">
    <location>
        <begin position="1"/>
        <end position="22"/>
    </location>
</feature>
<proteinExistence type="predicted"/>
<protein>
    <submittedName>
        <fullName evidence="2">Uncharacterized protein</fullName>
    </submittedName>
</protein>
<comment type="caution">
    <text evidence="2">The sequence shown here is derived from an EMBL/GenBank/DDBJ whole genome shotgun (WGS) entry which is preliminary data.</text>
</comment>
<evidence type="ECO:0000313" key="3">
    <source>
        <dbReference type="Proteomes" id="UP000266723"/>
    </source>
</evidence>
<dbReference type="Proteomes" id="UP000266723">
    <property type="component" value="Unassembled WGS sequence"/>
</dbReference>
<evidence type="ECO:0000256" key="1">
    <source>
        <dbReference type="SAM" id="MobiDB-lite"/>
    </source>
</evidence>
<keyword evidence="3" id="KW-1185">Reference proteome</keyword>
<dbReference type="PANTHER" id="PTHR14304">
    <property type="entry name" value="CELL DIVISION CYCLE AND APOPTOSIS REGULATOR PROTEIN"/>
    <property type="match status" value="1"/>
</dbReference>
<sequence length="175" mass="18284">MYSSRGSGYGQQPYGSQSGYPQNLGSNYPGSSVSGGAEGGSQIPLSSRLPSGAPQETDIGGGYRSQLSTASHYGSLYGTASLASSQPLSTKGVGSSFLDNRSGYVPTLPDSPKYASGSYLSSSAHGYGQKEDDLYSDKLSGYVPVDRRQSSAYLGRELQNDPPARYADSSSFGRQ</sequence>
<accession>A0ABQ7D198</accession>
<dbReference type="PANTHER" id="PTHR14304:SF11">
    <property type="entry name" value="SAP DOMAIN-CONTAINING PROTEIN"/>
    <property type="match status" value="1"/>
</dbReference>
<feature type="region of interest" description="Disordered" evidence="1">
    <location>
        <begin position="1"/>
        <end position="65"/>
    </location>
</feature>
<gene>
    <name evidence="2" type="ORF">DY000_02013906</name>
</gene>
<reference evidence="2 3" key="1">
    <citation type="journal article" date="2020" name="BMC Genomics">
        <title>Intraspecific diversification of the crop wild relative Brassica cretica Lam. using demographic model selection.</title>
        <authorList>
            <person name="Kioukis A."/>
            <person name="Michalopoulou V.A."/>
            <person name="Briers L."/>
            <person name="Pirintsos S."/>
            <person name="Studholme D.J."/>
            <person name="Pavlidis P."/>
            <person name="Sarris P.F."/>
        </authorList>
    </citation>
    <scope>NUCLEOTIDE SEQUENCE [LARGE SCALE GENOMIC DNA]</scope>
    <source>
        <strain evidence="3">cv. PFS-1207/04</strain>
    </source>
</reference>
<dbReference type="EMBL" id="QGKV02000759">
    <property type="protein sequence ID" value="KAF3565510.1"/>
    <property type="molecule type" value="Genomic_DNA"/>
</dbReference>
<dbReference type="InterPro" id="IPR025224">
    <property type="entry name" value="CCAR1/CCAR2"/>
</dbReference>
<organism evidence="2 3">
    <name type="scientific">Brassica cretica</name>
    <name type="common">Mustard</name>
    <dbReference type="NCBI Taxonomy" id="69181"/>
    <lineage>
        <taxon>Eukaryota</taxon>
        <taxon>Viridiplantae</taxon>
        <taxon>Streptophyta</taxon>
        <taxon>Embryophyta</taxon>
        <taxon>Tracheophyta</taxon>
        <taxon>Spermatophyta</taxon>
        <taxon>Magnoliopsida</taxon>
        <taxon>eudicotyledons</taxon>
        <taxon>Gunneridae</taxon>
        <taxon>Pentapetalae</taxon>
        <taxon>rosids</taxon>
        <taxon>malvids</taxon>
        <taxon>Brassicales</taxon>
        <taxon>Brassicaceae</taxon>
        <taxon>Brassiceae</taxon>
        <taxon>Brassica</taxon>
    </lineage>
</organism>
<feature type="region of interest" description="Disordered" evidence="1">
    <location>
        <begin position="151"/>
        <end position="175"/>
    </location>
</feature>
<feature type="region of interest" description="Disordered" evidence="1">
    <location>
        <begin position="84"/>
        <end position="132"/>
    </location>
</feature>
<feature type="compositionally biased region" description="Polar residues" evidence="1">
    <location>
        <begin position="84"/>
        <end position="99"/>
    </location>
</feature>